<dbReference type="PROSITE" id="PS50011">
    <property type="entry name" value="PROTEIN_KINASE_DOM"/>
    <property type="match status" value="1"/>
</dbReference>
<evidence type="ECO:0000256" key="2">
    <source>
        <dbReference type="ARBA" id="ARBA00022679"/>
    </source>
</evidence>
<feature type="region of interest" description="Disordered" evidence="6">
    <location>
        <begin position="335"/>
        <end position="356"/>
    </location>
</feature>
<keyword evidence="7" id="KW-0812">Transmembrane</keyword>
<comment type="caution">
    <text evidence="9">The sequence shown here is derived from an EMBL/GenBank/DDBJ whole genome shotgun (WGS) entry which is preliminary data.</text>
</comment>
<evidence type="ECO:0000256" key="4">
    <source>
        <dbReference type="ARBA" id="ARBA00022777"/>
    </source>
</evidence>
<keyword evidence="3" id="KW-0547">Nucleotide-binding</keyword>
<dbReference type="InterPro" id="IPR050660">
    <property type="entry name" value="NEK_Ser/Thr_kinase"/>
</dbReference>
<dbReference type="PANTHER" id="PTHR43671:SF13">
    <property type="entry name" value="SERINE_THREONINE-PROTEIN KINASE NEK2"/>
    <property type="match status" value="1"/>
</dbReference>
<proteinExistence type="predicted"/>
<gene>
    <name evidence="9" type="ORF">QUF54_06825</name>
</gene>
<dbReference type="InterPro" id="IPR011009">
    <property type="entry name" value="Kinase-like_dom_sf"/>
</dbReference>
<keyword evidence="7" id="KW-1133">Transmembrane helix</keyword>
<evidence type="ECO:0000256" key="3">
    <source>
        <dbReference type="ARBA" id="ARBA00022741"/>
    </source>
</evidence>
<dbReference type="SMART" id="SM00220">
    <property type="entry name" value="S_TKc"/>
    <property type="match status" value="1"/>
</dbReference>
<dbReference type="Gene3D" id="1.10.510.10">
    <property type="entry name" value="Transferase(Phosphotransferase) domain 1"/>
    <property type="match status" value="1"/>
</dbReference>
<dbReference type="CDD" id="cd14014">
    <property type="entry name" value="STKc_PknB_like"/>
    <property type="match status" value="1"/>
</dbReference>
<evidence type="ECO:0000259" key="8">
    <source>
        <dbReference type="PROSITE" id="PS50011"/>
    </source>
</evidence>
<feature type="domain" description="Protein kinase" evidence="8">
    <location>
        <begin position="17"/>
        <end position="289"/>
    </location>
</feature>
<dbReference type="Pfam" id="PF00069">
    <property type="entry name" value="Pkinase"/>
    <property type="match status" value="1"/>
</dbReference>
<accession>A0ABT7VU24</accession>
<dbReference type="SUPFAM" id="SSF56112">
    <property type="entry name" value="Protein kinase-like (PK-like)"/>
    <property type="match status" value="1"/>
</dbReference>
<dbReference type="Proteomes" id="UP001171945">
    <property type="component" value="Unassembled WGS sequence"/>
</dbReference>
<keyword evidence="5" id="KW-0067">ATP-binding</keyword>
<reference evidence="9" key="1">
    <citation type="submission" date="2023-06" db="EMBL/GenBank/DDBJ databases">
        <title>Uncultivated large filamentous bacteria from sulfidic sediments reveal new species and different genomic features in energy metabolism and defense.</title>
        <authorList>
            <person name="Fonseca A."/>
        </authorList>
    </citation>
    <scope>NUCLEOTIDE SEQUENCE</scope>
    <source>
        <strain evidence="9">HSG4</strain>
    </source>
</reference>
<dbReference type="GO" id="GO:0016301">
    <property type="term" value="F:kinase activity"/>
    <property type="evidence" value="ECO:0007669"/>
    <property type="project" value="UniProtKB-KW"/>
</dbReference>
<dbReference type="InterPro" id="IPR000719">
    <property type="entry name" value="Prot_kinase_dom"/>
</dbReference>
<evidence type="ECO:0000256" key="1">
    <source>
        <dbReference type="ARBA" id="ARBA00012513"/>
    </source>
</evidence>
<evidence type="ECO:0000313" key="9">
    <source>
        <dbReference type="EMBL" id="MDM8563048.1"/>
    </source>
</evidence>
<name>A0ABT7VU24_9GAMM</name>
<keyword evidence="10" id="KW-1185">Reference proteome</keyword>
<organism evidence="9 10">
    <name type="scientific">Candidatus Marithioploca araucensis</name>
    <dbReference type="NCBI Taxonomy" id="70273"/>
    <lineage>
        <taxon>Bacteria</taxon>
        <taxon>Pseudomonadati</taxon>
        <taxon>Pseudomonadota</taxon>
        <taxon>Gammaproteobacteria</taxon>
        <taxon>Thiotrichales</taxon>
        <taxon>Thiotrichaceae</taxon>
        <taxon>Candidatus Marithioploca</taxon>
    </lineage>
</organism>
<keyword evidence="2" id="KW-0808">Transferase</keyword>
<feature type="region of interest" description="Disordered" evidence="6">
    <location>
        <begin position="443"/>
        <end position="482"/>
    </location>
</feature>
<dbReference type="EMBL" id="JAUCGM010000421">
    <property type="protein sequence ID" value="MDM8563048.1"/>
    <property type="molecule type" value="Genomic_DNA"/>
</dbReference>
<keyword evidence="7" id="KW-0472">Membrane</keyword>
<keyword evidence="4 9" id="KW-0418">Kinase</keyword>
<sequence length="543" mass="62547">MPISTNALPKGSQLETYHIQSVLNQSELYITYLANETDGNTQVVIKEYFPNRIAIRKDDYTLQSEKADDFTSGLEQFINNARILTQLEHPNIVRYQRFFQANSTAYLVMDYEKGQNLAELFKADETATEEEIMAILPPLLAGLETIHKADYLHRNINPENITLRDKDKSPVLLGLTLTNDNRDNRNMASTITPGYAPFEEYQSKGHLGTWTDIYALGAVLYRLISGKTPIEASERIDAIVYEQPDPLTPAVEIAASHCSEEFLDVIDWTLEIRETDRPQTVEELANVLIPEESAPSKKFAFPFKRAALLILGIVVVIVVMGLGIGYFLTDKAQPKKLSESTPTIPKEAEKKQVAQLPPQTIEEIKAENQPTQTEERQILPFLTELPQFEEPQIEQPIEQPIKKPQFEQPQIEQPIKKPQFEQPQIEQPQIKKPQIEQPQIKKPQFEQPQFEQPQIKKPQIEKPQIEKPQVQQPTALQKREEQPIQPEQFLRDYYAGISNQQYDKTWLMLSRNFKKQHHCCNEDGSYKQNAYIKWWKTIRAVEV</sequence>
<evidence type="ECO:0000256" key="6">
    <source>
        <dbReference type="SAM" id="MobiDB-lite"/>
    </source>
</evidence>
<dbReference type="EC" id="2.7.11.1" evidence="1"/>
<evidence type="ECO:0000256" key="7">
    <source>
        <dbReference type="SAM" id="Phobius"/>
    </source>
</evidence>
<evidence type="ECO:0000256" key="5">
    <source>
        <dbReference type="ARBA" id="ARBA00022840"/>
    </source>
</evidence>
<evidence type="ECO:0000313" key="10">
    <source>
        <dbReference type="Proteomes" id="UP001171945"/>
    </source>
</evidence>
<feature type="compositionally biased region" description="Low complexity" evidence="6">
    <location>
        <begin position="443"/>
        <end position="457"/>
    </location>
</feature>
<feature type="transmembrane region" description="Helical" evidence="7">
    <location>
        <begin position="306"/>
        <end position="328"/>
    </location>
</feature>
<dbReference type="PANTHER" id="PTHR43671">
    <property type="entry name" value="SERINE/THREONINE-PROTEIN KINASE NEK"/>
    <property type="match status" value="1"/>
</dbReference>
<feature type="non-terminal residue" evidence="9">
    <location>
        <position position="543"/>
    </location>
</feature>
<protein>
    <recommendedName>
        <fullName evidence="1">non-specific serine/threonine protein kinase</fullName>
        <ecNumber evidence="1">2.7.11.1</ecNumber>
    </recommendedName>
</protein>